<protein>
    <recommendedName>
        <fullName evidence="1">Core domain-containing protein</fullName>
    </recommendedName>
</protein>
<dbReference type="PANTHER" id="PTHR47265">
    <property type="entry name" value="IRON-SULFUR ASSEMBLY PROTEIN ISCA, CHLOROPLASTIC"/>
    <property type="match status" value="1"/>
</dbReference>
<dbReference type="SUPFAM" id="SSF89360">
    <property type="entry name" value="HesB-like domain"/>
    <property type="match status" value="1"/>
</dbReference>
<feature type="domain" description="Core" evidence="1">
    <location>
        <begin position="2"/>
        <end position="102"/>
    </location>
</feature>
<dbReference type="NCBIfam" id="TIGR00049">
    <property type="entry name" value="iron-sulfur cluster assembly accessory protein"/>
    <property type="match status" value="1"/>
</dbReference>
<dbReference type="InterPro" id="IPR031108">
    <property type="entry name" value="IscA_plant_cyanobact"/>
</dbReference>
<name>A0A382R3I0_9ZZZZ</name>
<evidence type="ECO:0000259" key="1">
    <source>
        <dbReference type="Pfam" id="PF01521"/>
    </source>
</evidence>
<dbReference type="Gene3D" id="2.60.300.12">
    <property type="entry name" value="HesB-like domain"/>
    <property type="match status" value="1"/>
</dbReference>
<dbReference type="InterPro" id="IPR000361">
    <property type="entry name" value="ATAP_core_dom"/>
</dbReference>
<sequence length="120" mass="13432">VISLTEIAARNFKRIREDEELTEDVPLRVAVKGGGCAGYEYNLTFGEPTKRDLVFESEGLPIVIDRKSHIVVDGLEIDWSKDLSAPGPRFQNPRAASTCGCSTSFSIKPQEEFDKPEWMK</sequence>
<dbReference type="InterPro" id="IPR035903">
    <property type="entry name" value="HesB-like_dom_sf"/>
</dbReference>
<dbReference type="AlphaFoldDB" id="A0A382R3I0"/>
<gene>
    <name evidence="2" type="ORF">METZ01_LOCUS344492</name>
</gene>
<evidence type="ECO:0000313" key="2">
    <source>
        <dbReference type="EMBL" id="SVC91638.1"/>
    </source>
</evidence>
<reference evidence="2" key="1">
    <citation type="submission" date="2018-05" db="EMBL/GenBank/DDBJ databases">
        <authorList>
            <person name="Lanie J.A."/>
            <person name="Ng W.-L."/>
            <person name="Kazmierczak K.M."/>
            <person name="Andrzejewski T.M."/>
            <person name="Davidsen T.M."/>
            <person name="Wayne K.J."/>
            <person name="Tettelin H."/>
            <person name="Glass J.I."/>
            <person name="Rusch D."/>
            <person name="Podicherti R."/>
            <person name="Tsui H.-C.T."/>
            <person name="Winkler M.E."/>
        </authorList>
    </citation>
    <scope>NUCLEOTIDE SEQUENCE</scope>
</reference>
<dbReference type="PANTHER" id="PTHR47265:SF1">
    <property type="entry name" value="IRON-SULFUR ASSEMBLY PROTEIN ISCA, CHLOROPLASTIC"/>
    <property type="match status" value="1"/>
</dbReference>
<dbReference type="InterPro" id="IPR016092">
    <property type="entry name" value="ATAP"/>
</dbReference>
<feature type="non-terminal residue" evidence="2">
    <location>
        <position position="1"/>
    </location>
</feature>
<dbReference type="EMBL" id="UINC01118483">
    <property type="protein sequence ID" value="SVC91638.1"/>
    <property type="molecule type" value="Genomic_DNA"/>
</dbReference>
<dbReference type="GO" id="GO:0016226">
    <property type="term" value="P:iron-sulfur cluster assembly"/>
    <property type="evidence" value="ECO:0007669"/>
    <property type="project" value="InterPro"/>
</dbReference>
<dbReference type="GO" id="GO:0051536">
    <property type="term" value="F:iron-sulfur cluster binding"/>
    <property type="evidence" value="ECO:0007669"/>
    <property type="project" value="InterPro"/>
</dbReference>
<accession>A0A382R3I0</accession>
<dbReference type="Pfam" id="PF01521">
    <property type="entry name" value="Fe-S_biosyn"/>
    <property type="match status" value="1"/>
</dbReference>
<organism evidence="2">
    <name type="scientific">marine metagenome</name>
    <dbReference type="NCBI Taxonomy" id="408172"/>
    <lineage>
        <taxon>unclassified sequences</taxon>
        <taxon>metagenomes</taxon>
        <taxon>ecological metagenomes</taxon>
    </lineage>
</organism>
<proteinExistence type="predicted"/>